<evidence type="ECO:0000313" key="2">
    <source>
        <dbReference type="Proteomes" id="UP000000346"/>
    </source>
</evidence>
<dbReference type="Proteomes" id="UP000000346">
    <property type="component" value="Chromosome"/>
</dbReference>
<gene>
    <name evidence="1" type="ordered locus">ASAC_0102</name>
</gene>
<dbReference type="KEGG" id="asc:ASAC_0102"/>
<name>D9PZM2_ACIS3</name>
<sequence>MLYVVYHDPGGDNSKLVEMVRQVEGALLVKVSEAASISPSADDNVVLLMPMRGGHSREVMEVAARSGASWRGTIPPELTASAIARAAREAGCSSVRLYFWPAKRFLEDQLDDVGRIAAMITLSGLTVVNDGCADCIAPLALLPGKIVSEAEEAAKACGSRALGPLIDVAFVEIREWLRELSRGLTLKS</sequence>
<accession>D9PZM2</accession>
<evidence type="ECO:0000313" key="1">
    <source>
        <dbReference type="EMBL" id="ADL18510.1"/>
    </source>
</evidence>
<dbReference type="eggNOG" id="arCOG07515">
    <property type="taxonomic scope" value="Archaea"/>
</dbReference>
<dbReference type="EMBL" id="CP001742">
    <property type="protein sequence ID" value="ADL18510.1"/>
    <property type="molecule type" value="Genomic_DNA"/>
</dbReference>
<keyword evidence="2" id="KW-1185">Reference proteome</keyword>
<dbReference type="AlphaFoldDB" id="D9PZM2"/>
<organism evidence="1 2">
    <name type="scientific">Acidilobus saccharovorans (strain DSM 16705 / JCM 18335 / VKM B-2471 / 345-15)</name>
    <dbReference type="NCBI Taxonomy" id="666510"/>
    <lineage>
        <taxon>Archaea</taxon>
        <taxon>Thermoproteota</taxon>
        <taxon>Thermoprotei</taxon>
        <taxon>Acidilobales</taxon>
        <taxon>Acidilobaceae</taxon>
        <taxon>Acidilobus</taxon>
    </lineage>
</organism>
<protein>
    <submittedName>
        <fullName evidence="1">Uncharacterized protein</fullName>
    </submittedName>
</protein>
<proteinExistence type="predicted"/>
<dbReference type="InParanoid" id="D9PZM2"/>
<reference evidence="1 2" key="1">
    <citation type="journal article" date="2010" name="Appl. Environ. Microbiol.">
        <title>The genome sequence of the crenarchaeon Acidilobus saccharovorans supports a new order, Acidilobales, and suggests an important ecological role in terrestrial acidic hot springs.</title>
        <authorList>
            <person name="Mardanov A.V."/>
            <person name="Svetlitchnyi V.A."/>
            <person name="Beletsky A.V."/>
            <person name="Prokofeva M.I."/>
            <person name="Bonch-Osmolovskaya E.A."/>
            <person name="Ravin N.V."/>
            <person name="Skryabin K.G."/>
        </authorList>
    </citation>
    <scope>NUCLEOTIDE SEQUENCE [LARGE SCALE GENOMIC DNA]</scope>
    <source>
        <strain evidence="2">DSM 16705 / JCM 18335 / VKM B-2471 / 345-15</strain>
    </source>
</reference>
<dbReference type="STRING" id="666510.ASAC_0102"/>
<dbReference type="HOGENOM" id="CLU_1438045_0_0_2"/>